<comment type="similarity">
    <text evidence="1">Belongs to the NmrA-type oxidoreductase family.</text>
</comment>
<feature type="domain" description="NmrA-like" evidence="4">
    <location>
        <begin position="54"/>
        <end position="187"/>
    </location>
</feature>
<evidence type="ECO:0000256" key="3">
    <source>
        <dbReference type="ARBA" id="ARBA00023002"/>
    </source>
</evidence>
<dbReference type="InterPro" id="IPR051164">
    <property type="entry name" value="NmrA-like_oxidored"/>
</dbReference>
<dbReference type="SUPFAM" id="SSF51735">
    <property type="entry name" value="NAD(P)-binding Rossmann-fold domains"/>
    <property type="match status" value="1"/>
</dbReference>
<evidence type="ECO:0000313" key="5">
    <source>
        <dbReference type="EMBL" id="KLO07079.1"/>
    </source>
</evidence>
<dbReference type="PANTHER" id="PTHR42748:SF30">
    <property type="entry name" value="NMRA-LIKE DOMAIN-CONTAINING PROTEIN"/>
    <property type="match status" value="1"/>
</dbReference>
<name>A0A0H2R5F7_9AGAM</name>
<dbReference type="Gene3D" id="3.40.50.720">
    <property type="entry name" value="NAD(P)-binding Rossmann-like Domain"/>
    <property type="match status" value="2"/>
</dbReference>
<evidence type="ECO:0000259" key="4">
    <source>
        <dbReference type="Pfam" id="PF05368"/>
    </source>
</evidence>
<dbReference type="OrthoDB" id="300709at2759"/>
<dbReference type="InParanoid" id="A0A0H2R5F7"/>
<keyword evidence="2" id="KW-0521">NADP</keyword>
<dbReference type="EMBL" id="KQ086162">
    <property type="protein sequence ID" value="KLO07079.1"/>
    <property type="molecule type" value="Genomic_DNA"/>
</dbReference>
<dbReference type="InterPro" id="IPR008030">
    <property type="entry name" value="NmrA-like"/>
</dbReference>
<keyword evidence="6" id="KW-1185">Reference proteome</keyword>
<evidence type="ECO:0000313" key="6">
    <source>
        <dbReference type="Proteomes" id="UP000053477"/>
    </source>
</evidence>
<sequence length="240" mass="26635">MSTKPIIAVTGATGAQGGSVVKFLLKDGGFQIRALTRNVDSDAAKDWDPAVFNEEKEVVQGKLLVDAAKSAGVKHFVYSTLEEWNTPKVEHFNAKFRINNYLIESGVPRTSIYTDFYFENFSNPAMDVFAIKKHPSQPGSFVAEWPTLWSDGPIPGYAVADTGAYVLAAFKDPSRFVAQDIKILTDLFAAELHGNMESFYKTNGTLNREPHKIEEAKQIYPEAITLREFVKANIGKLLPQ</sequence>
<gene>
    <name evidence="5" type="ORF">SCHPADRAFT_665568</name>
</gene>
<dbReference type="GO" id="GO:0005634">
    <property type="term" value="C:nucleus"/>
    <property type="evidence" value="ECO:0007669"/>
    <property type="project" value="TreeGrafter"/>
</dbReference>
<feature type="domain" description="NmrA-like" evidence="4">
    <location>
        <begin position="4"/>
        <end position="45"/>
    </location>
</feature>
<reference evidence="5 6" key="1">
    <citation type="submission" date="2015-04" db="EMBL/GenBank/DDBJ databases">
        <title>Complete genome sequence of Schizopora paradoxa KUC8140, a cosmopolitan wood degrader in East Asia.</title>
        <authorList>
            <consortium name="DOE Joint Genome Institute"/>
            <person name="Min B."/>
            <person name="Park H."/>
            <person name="Jang Y."/>
            <person name="Kim J.-J."/>
            <person name="Kim K.H."/>
            <person name="Pangilinan J."/>
            <person name="Lipzen A."/>
            <person name="Riley R."/>
            <person name="Grigoriev I.V."/>
            <person name="Spatafora J.W."/>
            <person name="Choi I.-G."/>
        </authorList>
    </citation>
    <scope>NUCLEOTIDE SEQUENCE [LARGE SCALE GENOMIC DNA]</scope>
    <source>
        <strain evidence="5 6">KUC8140</strain>
    </source>
</reference>
<protein>
    <submittedName>
        <fullName evidence="5">NAD(P)-binding protein</fullName>
    </submittedName>
</protein>
<dbReference type="InterPro" id="IPR036291">
    <property type="entry name" value="NAD(P)-bd_dom_sf"/>
</dbReference>
<evidence type="ECO:0000256" key="1">
    <source>
        <dbReference type="ARBA" id="ARBA00006328"/>
    </source>
</evidence>
<evidence type="ECO:0000256" key="2">
    <source>
        <dbReference type="ARBA" id="ARBA00022857"/>
    </source>
</evidence>
<organism evidence="5 6">
    <name type="scientific">Schizopora paradoxa</name>
    <dbReference type="NCBI Taxonomy" id="27342"/>
    <lineage>
        <taxon>Eukaryota</taxon>
        <taxon>Fungi</taxon>
        <taxon>Dikarya</taxon>
        <taxon>Basidiomycota</taxon>
        <taxon>Agaricomycotina</taxon>
        <taxon>Agaricomycetes</taxon>
        <taxon>Hymenochaetales</taxon>
        <taxon>Schizoporaceae</taxon>
        <taxon>Schizopora</taxon>
    </lineage>
</organism>
<dbReference type="GO" id="GO:0016491">
    <property type="term" value="F:oxidoreductase activity"/>
    <property type="evidence" value="ECO:0007669"/>
    <property type="project" value="UniProtKB-KW"/>
</dbReference>
<dbReference type="Pfam" id="PF05368">
    <property type="entry name" value="NmrA"/>
    <property type="match status" value="2"/>
</dbReference>
<dbReference type="PANTHER" id="PTHR42748">
    <property type="entry name" value="NITROGEN METABOLITE REPRESSION PROTEIN NMRA FAMILY MEMBER"/>
    <property type="match status" value="1"/>
</dbReference>
<dbReference type="STRING" id="27342.A0A0H2R5F7"/>
<keyword evidence="3" id="KW-0560">Oxidoreductase</keyword>
<proteinExistence type="inferred from homology"/>
<accession>A0A0H2R5F7</accession>
<dbReference type="AlphaFoldDB" id="A0A0H2R5F7"/>
<dbReference type="Proteomes" id="UP000053477">
    <property type="component" value="Unassembled WGS sequence"/>
</dbReference>